<evidence type="ECO:0000259" key="1">
    <source>
        <dbReference type="Pfam" id="PF13349"/>
    </source>
</evidence>
<name>A0AAN9BC15_9CAEN</name>
<evidence type="ECO:0000313" key="2">
    <source>
        <dbReference type="EMBL" id="KAK7102419.1"/>
    </source>
</evidence>
<protein>
    <recommendedName>
        <fullName evidence="1">DUF4097 domain-containing protein</fullName>
    </recommendedName>
</protein>
<evidence type="ECO:0000313" key="3">
    <source>
        <dbReference type="Proteomes" id="UP001374579"/>
    </source>
</evidence>
<dbReference type="Proteomes" id="UP001374579">
    <property type="component" value="Unassembled WGS sequence"/>
</dbReference>
<accession>A0AAN9BC15</accession>
<reference evidence="2 3" key="1">
    <citation type="submission" date="2024-02" db="EMBL/GenBank/DDBJ databases">
        <title>Chromosome-scale genome assembly of the rough periwinkle Littorina saxatilis.</title>
        <authorList>
            <person name="De Jode A."/>
            <person name="Faria R."/>
            <person name="Formenti G."/>
            <person name="Sims Y."/>
            <person name="Smith T.P."/>
            <person name="Tracey A."/>
            <person name="Wood J.M.D."/>
            <person name="Zagrodzka Z.B."/>
            <person name="Johannesson K."/>
            <person name="Butlin R.K."/>
            <person name="Leder E.H."/>
        </authorList>
    </citation>
    <scope>NUCLEOTIDE SEQUENCE [LARGE SCALE GENOMIC DNA]</scope>
    <source>
        <strain evidence="2">Snail1</strain>
        <tissue evidence="2">Muscle</tissue>
    </source>
</reference>
<dbReference type="EMBL" id="JBAMIC010000010">
    <property type="protein sequence ID" value="KAK7102419.1"/>
    <property type="molecule type" value="Genomic_DNA"/>
</dbReference>
<organism evidence="2 3">
    <name type="scientific">Littorina saxatilis</name>
    <dbReference type="NCBI Taxonomy" id="31220"/>
    <lineage>
        <taxon>Eukaryota</taxon>
        <taxon>Metazoa</taxon>
        <taxon>Spiralia</taxon>
        <taxon>Lophotrochozoa</taxon>
        <taxon>Mollusca</taxon>
        <taxon>Gastropoda</taxon>
        <taxon>Caenogastropoda</taxon>
        <taxon>Littorinimorpha</taxon>
        <taxon>Littorinoidea</taxon>
        <taxon>Littorinidae</taxon>
        <taxon>Littorina</taxon>
    </lineage>
</organism>
<feature type="domain" description="DUF4097" evidence="1">
    <location>
        <begin position="269"/>
        <end position="373"/>
    </location>
</feature>
<gene>
    <name evidence="2" type="ORF">V1264_020639</name>
</gene>
<dbReference type="PANTHER" id="PTHR34094:SF1">
    <property type="entry name" value="PROTEIN FAM185A"/>
    <property type="match status" value="1"/>
</dbReference>
<dbReference type="PANTHER" id="PTHR34094">
    <property type="match status" value="1"/>
</dbReference>
<dbReference type="InterPro" id="IPR025164">
    <property type="entry name" value="Toastrack_DUF4097"/>
</dbReference>
<dbReference type="Pfam" id="PF13349">
    <property type="entry name" value="DUF4097"/>
    <property type="match status" value="1"/>
</dbReference>
<sequence length="432" mass="46681">MGTFVKKVIQLGGKHHACKRLCLSDPKILRMFSTTTCNTYRAIVKTSPRLTAQVHCCAQNLIALTCRQSLHGSTQPSSPTADDLNTENLISAWFNEVKTFGTLHMHNVPFDVHIQPLNPVDYPDHNKSIVKVFYNGASSHGTQESPVGRKLSELGKLCDMKVKAEDDGGKVSVTCDVPSGVQLPLLCVIKVPVKFDVDFKGSHDGSVTIGSLDCGSIKVHMERGDCHLSSIRTTSITIECDEGNISSNKQLLGAIHLQCGKNGSITGERFQGGSIQCTTEAGDIDVKTIYAEKTTCSSHSGNVHVRDCHGDVTVKTSDGNLTVDSLDGKLSAELENGSADVFVTRQEGVTIATRQGDVMLRFAEDNSCSLDLEAKVIEKDESLKVVLDKQGKGFIKSETDTVVKASAPQGKISLRVQDWLSSIKLQFGNTTS</sequence>
<dbReference type="AlphaFoldDB" id="A0AAN9BC15"/>
<proteinExistence type="predicted"/>
<keyword evidence="3" id="KW-1185">Reference proteome</keyword>
<comment type="caution">
    <text evidence="2">The sequence shown here is derived from an EMBL/GenBank/DDBJ whole genome shotgun (WGS) entry which is preliminary data.</text>
</comment>